<accession>A0A8H5J266</accession>
<feature type="region of interest" description="Disordered" evidence="1">
    <location>
        <begin position="1"/>
        <end position="48"/>
    </location>
</feature>
<dbReference type="AlphaFoldDB" id="A0A8H5J266"/>
<feature type="compositionally biased region" description="Basic and acidic residues" evidence="1">
    <location>
        <begin position="18"/>
        <end position="28"/>
    </location>
</feature>
<sequence length="116" mass="12676">MNPEPRATPSTVPLSLLDPHERTARRDTISQYNARNGGPDMIYGRGHTSVPDCPSFRGQLQGTDVRPNELRARDIIGAEPDCEAPTGIQYQASETQAIVAAEQSIIVYVLDGEQMP</sequence>
<dbReference type="EMBL" id="JAAOAO010000326">
    <property type="protein sequence ID" value="KAF5547500.1"/>
    <property type="molecule type" value="Genomic_DNA"/>
</dbReference>
<reference evidence="2 3" key="1">
    <citation type="submission" date="2020-05" db="EMBL/GenBank/DDBJ databases">
        <title>Identification and distribution of gene clusters putatively required for synthesis of sphingolipid metabolism inhibitors in phylogenetically diverse species of the filamentous fungus Fusarium.</title>
        <authorList>
            <person name="Kim H.-S."/>
            <person name="Busman M."/>
            <person name="Brown D.W."/>
            <person name="Divon H."/>
            <person name="Uhlig S."/>
            <person name="Proctor R.H."/>
        </authorList>
    </citation>
    <scope>NUCLEOTIDE SEQUENCE [LARGE SCALE GENOMIC DNA]</scope>
    <source>
        <strain evidence="2 3">NRRL 25196</strain>
    </source>
</reference>
<evidence type="ECO:0000256" key="1">
    <source>
        <dbReference type="SAM" id="MobiDB-lite"/>
    </source>
</evidence>
<evidence type="ECO:0000313" key="3">
    <source>
        <dbReference type="Proteomes" id="UP000574317"/>
    </source>
</evidence>
<keyword evidence="3" id="KW-1185">Reference proteome</keyword>
<gene>
    <name evidence="2" type="ORF">FNAPI_8529</name>
</gene>
<proteinExistence type="predicted"/>
<evidence type="ECO:0000313" key="2">
    <source>
        <dbReference type="EMBL" id="KAF5547500.1"/>
    </source>
</evidence>
<protein>
    <submittedName>
        <fullName evidence="2">Uncharacterized protein</fullName>
    </submittedName>
</protein>
<organism evidence="2 3">
    <name type="scientific">Fusarium napiforme</name>
    <dbReference type="NCBI Taxonomy" id="42672"/>
    <lineage>
        <taxon>Eukaryota</taxon>
        <taxon>Fungi</taxon>
        <taxon>Dikarya</taxon>
        <taxon>Ascomycota</taxon>
        <taxon>Pezizomycotina</taxon>
        <taxon>Sordariomycetes</taxon>
        <taxon>Hypocreomycetidae</taxon>
        <taxon>Hypocreales</taxon>
        <taxon>Nectriaceae</taxon>
        <taxon>Fusarium</taxon>
        <taxon>Fusarium fujikuroi species complex</taxon>
    </lineage>
</organism>
<comment type="caution">
    <text evidence="2">The sequence shown here is derived from an EMBL/GenBank/DDBJ whole genome shotgun (WGS) entry which is preliminary data.</text>
</comment>
<dbReference type="Proteomes" id="UP000574317">
    <property type="component" value="Unassembled WGS sequence"/>
</dbReference>
<name>A0A8H5J266_9HYPO</name>